<proteinExistence type="predicted"/>
<dbReference type="Proteomes" id="UP000321291">
    <property type="component" value="Chromosome"/>
</dbReference>
<feature type="domain" description="Mce/MlaD" evidence="2">
    <location>
        <begin position="36"/>
        <end position="110"/>
    </location>
</feature>
<evidence type="ECO:0000313" key="3">
    <source>
        <dbReference type="EMBL" id="QEC72541.1"/>
    </source>
</evidence>
<sequence length="339" mass="37062">MKISNETKIGALTIIAIVLLFLGFNFLKGKSLFKSGNYLYAKFPQSNGLVASNVVTINGFQAGNVSKISATKDLKEIDVEVKLNQQYDIPNNSTANISSNPLGASSLEITLGDSKQMMRSGDTLLTVMTPGFLGQVGSQIRPLAETAKNTLQHIDTVMQNINQVMDSGSRENVQQIVANLSVVTKNLTQTTELLNKALDLQTGAFAGSIKNINSFTRNLADNNAKFDSVMTNLTVASSKFAQVDLSTTLNKLNGSMQQLSDILKKANSTDGSLGALLNDRELYNNFNRTAKSLQTLLDDLRVHPKRYVNISVFGRKDKGNYLEKPLPQDSTQINTDFRK</sequence>
<name>A0A5B8VN80_9BACT</name>
<evidence type="ECO:0000256" key="1">
    <source>
        <dbReference type="SAM" id="Phobius"/>
    </source>
</evidence>
<dbReference type="AlphaFoldDB" id="A0A5B8VN80"/>
<dbReference type="OrthoDB" id="9769132at2"/>
<evidence type="ECO:0000313" key="4">
    <source>
        <dbReference type="Proteomes" id="UP000321291"/>
    </source>
</evidence>
<dbReference type="PANTHER" id="PTHR33371">
    <property type="entry name" value="INTERMEMBRANE PHOSPHOLIPID TRANSPORT SYSTEM BINDING PROTEIN MLAD-RELATED"/>
    <property type="match status" value="1"/>
</dbReference>
<organism evidence="3 4">
    <name type="scientific">Arachidicoccus ginsenosidivorans</name>
    <dbReference type="NCBI Taxonomy" id="496057"/>
    <lineage>
        <taxon>Bacteria</taxon>
        <taxon>Pseudomonadati</taxon>
        <taxon>Bacteroidota</taxon>
        <taxon>Chitinophagia</taxon>
        <taxon>Chitinophagales</taxon>
        <taxon>Chitinophagaceae</taxon>
        <taxon>Arachidicoccus</taxon>
    </lineage>
</organism>
<protein>
    <submittedName>
        <fullName evidence="3">MCE family protein</fullName>
    </submittedName>
</protein>
<keyword evidence="1" id="KW-0472">Membrane</keyword>
<keyword evidence="4" id="KW-1185">Reference proteome</keyword>
<accession>A0A5B8VN80</accession>
<dbReference type="RefSeq" id="WP_146783139.1">
    <property type="nucleotide sequence ID" value="NZ_CP042434.1"/>
</dbReference>
<feature type="transmembrane region" description="Helical" evidence="1">
    <location>
        <begin position="9"/>
        <end position="27"/>
    </location>
</feature>
<dbReference type="KEGG" id="agi:FSB73_13505"/>
<dbReference type="EMBL" id="CP042434">
    <property type="protein sequence ID" value="QEC72541.1"/>
    <property type="molecule type" value="Genomic_DNA"/>
</dbReference>
<dbReference type="Pfam" id="PF02470">
    <property type="entry name" value="MlaD"/>
    <property type="match status" value="1"/>
</dbReference>
<dbReference type="InterPro" id="IPR052336">
    <property type="entry name" value="MlaD_Phospholipid_Transporter"/>
</dbReference>
<gene>
    <name evidence="3" type="ORF">FSB73_13505</name>
</gene>
<keyword evidence="1" id="KW-0812">Transmembrane</keyword>
<dbReference type="PANTHER" id="PTHR33371:SF4">
    <property type="entry name" value="INTERMEMBRANE PHOSPHOLIPID TRANSPORT SYSTEM BINDING PROTEIN MLAD"/>
    <property type="match status" value="1"/>
</dbReference>
<reference evidence="3 4" key="1">
    <citation type="journal article" date="2017" name="Int. J. Syst. Evol. Microbiol.">
        <title>Arachidicoccus ginsenosidivorans sp. nov., with ginsenoside-converting activity isolated from ginseng cultivating soil.</title>
        <authorList>
            <person name="Siddiqi M.Z."/>
            <person name="Aslam Z."/>
            <person name="Im W.T."/>
        </authorList>
    </citation>
    <scope>NUCLEOTIDE SEQUENCE [LARGE SCALE GENOMIC DNA]</scope>
    <source>
        <strain evidence="3 4">Gsoil 809</strain>
    </source>
</reference>
<keyword evidence="1" id="KW-1133">Transmembrane helix</keyword>
<dbReference type="Gene3D" id="1.10.287.950">
    <property type="entry name" value="Methyl-accepting chemotaxis protein"/>
    <property type="match status" value="1"/>
</dbReference>
<evidence type="ECO:0000259" key="2">
    <source>
        <dbReference type="Pfam" id="PF02470"/>
    </source>
</evidence>
<dbReference type="InterPro" id="IPR003399">
    <property type="entry name" value="Mce/MlaD"/>
</dbReference>